<protein>
    <submittedName>
        <fullName evidence="2">Uncharacterized protein</fullName>
    </submittedName>
</protein>
<keyword evidence="1" id="KW-0472">Membrane</keyword>
<accession>A0ABD6ESM2</accession>
<name>A0ABD6ESM2_9BILA</name>
<proteinExistence type="predicted"/>
<gene>
    <name evidence="2" type="ORF">AB6A40_008846</name>
</gene>
<keyword evidence="1" id="KW-1133">Transmembrane helix</keyword>
<evidence type="ECO:0000313" key="3">
    <source>
        <dbReference type="Proteomes" id="UP001608902"/>
    </source>
</evidence>
<dbReference type="EMBL" id="JBGFUD010008559">
    <property type="protein sequence ID" value="MFH4982137.1"/>
    <property type="molecule type" value="Genomic_DNA"/>
</dbReference>
<keyword evidence="1" id="KW-0812">Transmembrane</keyword>
<dbReference type="AlphaFoldDB" id="A0ABD6ESM2"/>
<organism evidence="2 3">
    <name type="scientific">Gnathostoma spinigerum</name>
    <dbReference type="NCBI Taxonomy" id="75299"/>
    <lineage>
        <taxon>Eukaryota</taxon>
        <taxon>Metazoa</taxon>
        <taxon>Ecdysozoa</taxon>
        <taxon>Nematoda</taxon>
        <taxon>Chromadorea</taxon>
        <taxon>Rhabditida</taxon>
        <taxon>Spirurina</taxon>
        <taxon>Gnathostomatomorpha</taxon>
        <taxon>Gnathostomatoidea</taxon>
        <taxon>Gnathostomatidae</taxon>
        <taxon>Gnathostoma</taxon>
    </lineage>
</organism>
<evidence type="ECO:0000313" key="2">
    <source>
        <dbReference type="EMBL" id="MFH4982137.1"/>
    </source>
</evidence>
<dbReference type="Proteomes" id="UP001608902">
    <property type="component" value="Unassembled WGS sequence"/>
</dbReference>
<reference evidence="2 3" key="1">
    <citation type="submission" date="2024-08" db="EMBL/GenBank/DDBJ databases">
        <title>Gnathostoma spinigerum genome.</title>
        <authorList>
            <person name="Gonzalez-Bertolin B."/>
            <person name="Monzon S."/>
            <person name="Zaballos A."/>
            <person name="Jimenez P."/>
            <person name="Dekumyoy P."/>
            <person name="Varona S."/>
            <person name="Cuesta I."/>
            <person name="Sumanam S."/>
            <person name="Adisakwattana P."/>
            <person name="Gasser R.B."/>
            <person name="Hernandez-Gonzalez A."/>
            <person name="Young N.D."/>
            <person name="Perteguer M.J."/>
        </authorList>
    </citation>
    <scope>NUCLEOTIDE SEQUENCE [LARGE SCALE GENOMIC DNA]</scope>
    <source>
        <strain evidence="2">AL3</strain>
        <tissue evidence="2">Liver</tissue>
    </source>
</reference>
<evidence type="ECO:0000256" key="1">
    <source>
        <dbReference type="SAM" id="Phobius"/>
    </source>
</evidence>
<keyword evidence="3" id="KW-1185">Reference proteome</keyword>
<sequence>MDSVEQLLDPTSESFVSTNDTFDYFACFTIDTNGVTPVDPRCLWMIGFVAGVLVTATAFSLLFCMFCCCCIKCTPHKTDKTCDTPTFIRSYSMLNLHPRVPHKISAPLVGPPLYEPPSYSHCYPLPRISLRTDRVCHSFLLDMLFSSNIFQMFLIRKL</sequence>
<feature type="transmembrane region" description="Helical" evidence="1">
    <location>
        <begin position="43"/>
        <end position="71"/>
    </location>
</feature>
<comment type="caution">
    <text evidence="2">The sequence shown here is derived from an EMBL/GenBank/DDBJ whole genome shotgun (WGS) entry which is preliminary data.</text>
</comment>